<sequence>MSIDLRQFFTTDYVPRIIHDNTIESFIANLISYLPQTTIDDATEYFENELEFQDISFIEDKNYLADHVFEDIIIDRGMIFALLSPFFDEQDLAITSDDAQMESWYDKHNEQFVDLGTDYIPQIKKEFEKELYFAAIDCCTDEKGNVDEYLLGTVRLNICHVRFKDKSKARKFRKLYKKHYEIRALFNEFGFLFRNGQLAKGNVTDIECEDIQEFETAFSLMNEAINIMSEHSKKQRGDSDELETLLCDANGKTLKRLRVSALINTFIDTLSTNEEVIM</sequence>
<dbReference type="Proteomes" id="UP000593842">
    <property type="component" value="Chromosome"/>
</dbReference>
<dbReference type="AlphaFoldDB" id="A0A7I8DYC2"/>
<dbReference type="RefSeq" id="WP_200765301.1">
    <property type="nucleotide sequence ID" value="NZ_AP024085.1"/>
</dbReference>
<protein>
    <submittedName>
        <fullName evidence="1">Uncharacterized protein</fullName>
    </submittedName>
</protein>
<gene>
    <name evidence="1" type="ORF">Fi14EGH31_13440</name>
</gene>
<dbReference type="KEGG" id="fit:Fi14EGH31_13440"/>
<evidence type="ECO:0000313" key="2">
    <source>
        <dbReference type="Proteomes" id="UP000593842"/>
    </source>
</evidence>
<accession>A0A7I8DYC2</accession>
<dbReference type="GeneID" id="70579783"/>
<evidence type="ECO:0000313" key="1">
    <source>
        <dbReference type="EMBL" id="BCL57632.1"/>
    </source>
</evidence>
<proteinExistence type="predicted"/>
<reference evidence="2" key="1">
    <citation type="submission" date="2020-09" db="EMBL/GenBank/DDBJ databases">
        <title>Complete genome sequencing of Faecalibacillus intestinalis strain 14EGH31.</title>
        <authorList>
            <person name="Sakamoto M."/>
            <person name="Murakami T."/>
            <person name="Mori H."/>
        </authorList>
    </citation>
    <scope>NUCLEOTIDE SEQUENCE [LARGE SCALE GENOMIC DNA]</scope>
    <source>
        <strain evidence="2">14EGH31</strain>
    </source>
</reference>
<dbReference type="EMBL" id="AP024085">
    <property type="protein sequence ID" value="BCL57632.1"/>
    <property type="molecule type" value="Genomic_DNA"/>
</dbReference>
<name>A0A7I8DYC2_9FIRM</name>
<organism evidence="1 2">
    <name type="scientific">Faecalibacillus intestinalis</name>
    <dbReference type="NCBI Taxonomy" id="1982626"/>
    <lineage>
        <taxon>Bacteria</taxon>
        <taxon>Bacillati</taxon>
        <taxon>Bacillota</taxon>
        <taxon>Erysipelotrichia</taxon>
        <taxon>Erysipelotrichales</taxon>
        <taxon>Coprobacillaceae</taxon>
        <taxon>Faecalibacillus</taxon>
    </lineage>
</organism>